<organism evidence="3 5">
    <name type="scientific">Listeria farberi</name>
    <dbReference type="NCBI Taxonomy" id="2713500"/>
    <lineage>
        <taxon>Bacteria</taxon>
        <taxon>Bacillati</taxon>
        <taxon>Bacillota</taxon>
        <taxon>Bacilli</taxon>
        <taxon>Bacillales</taxon>
        <taxon>Listeriaceae</taxon>
        <taxon>Listeria</taxon>
    </lineage>
</organism>
<keyword evidence="1" id="KW-0812">Transmembrane</keyword>
<protein>
    <submittedName>
        <fullName evidence="3">DUF2812 domain-containing protein</fullName>
    </submittedName>
</protein>
<comment type="caution">
    <text evidence="3">The sequence shown here is derived from an EMBL/GenBank/DDBJ whole genome shotgun (WGS) entry which is preliminary data.</text>
</comment>
<feature type="transmembrane region" description="Helical" evidence="1">
    <location>
        <begin position="121"/>
        <end position="139"/>
    </location>
</feature>
<dbReference type="AlphaFoldDB" id="A0A7X0ZFZ7"/>
<keyword evidence="4" id="KW-1185">Reference proteome</keyword>
<gene>
    <name evidence="2" type="ORF">HB839_03025</name>
    <name evidence="3" type="ORF">HCB47_03030</name>
</gene>
<dbReference type="Pfam" id="PF11193">
    <property type="entry name" value="DUF2812"/>
    <property type="match status" value="1"/>
</dbReference>
<evidence type="ECO:0000256" key="1">
    <source>
        <dbReference type="SAM" id="Phobius"/>
    </source>
</evidence>
<proteinExistence type="predicted"/>
<evidence type="ECO:0000313" key="2">
    <source>
        <dbReference type="EMBL" id="MBC1374497.1"/>
    </source>
</evidence>
<dbReference type="Proteomes" id="UP000558070">
    <property type="component" value="Unassembled WGS sequence"/>
</dbReference>
<keyword evidence="1" id="KW-0472">Membrane</keyword>
<sequence>MEKKVFKFFTVDNMEKEAAYLNEMAQKGWFFKAYKSFRYHFEQGEPAIYSYAIDFKANEGDEEAYKTLFADAGWENVYCYPVLNGNWMYFRKAIEPGKTNEAIFTDKDSLIQLYKRIRTRWTIFGVIMSLFLLFELLLVFPMDNYFGVTTFIFIMFIILVSLYGKMFFNLTRKINNLVARKS</sequence>
<evidence type="ECO:0000313" key="5">
    <source>
        <dbReference type="Proteomes" id="UP000558070"/>
    </source>
</evidence>
<name>A0A7X0ZFZ7_9LIST</name>
<feature type="transmembrane region" description="Helical" evidence="1">
    <location>
        <begin position="145"/>
        <end position="164"/>
    </location>
</feature>
<accession>A0A7X0ZFZ7</accession>
<dbReference type="RefSeq" id="WP_185318552.1">
    <property type="nucleotide sequence ID" value="NZ_JAARPH010000001.1"/>
</dbReference>
<evidence type="ECO:0000313" key="4">
    <source>
        <dbReference type="Proteomes" id="UP000518829"/>
    </source>
</evidence>
<dbReference type="EMBL" id="JAARZO010000001">
    <property type="protein sequence ID" value="MBC2286612.1"/>
    <property type="molecule type" value="Genomic_DNA"/>
</dbReference>
<dbReference type="EMBL" id="JAARPH010000001">
    <property type="protein sequence ID" value="MBC1374497.1"/>
    <property type="molecule type" value="Genomic_DNA"/>
</dbReference>
<dbReference type="Proteomes" id="UP000518829">
    <property type="component" value="Unassembled WGS sequence"/>
</dbReference>
<reference evidence="4 5" key="1">
    <citation type="submission" date="2020-03" db="EMBL/GenBank/DDBJ databases">
        <title>Soil Listeria distribution.</title>
        <authorList>
            <person name="Liao J."/>
            <person name="Wiedmann M."/>
        </authorList>
    </citation>
    <scope>NUCLEOTIDE SEQUENCE [LARGE SCALE GENOMIC DNA]</scope>
    <source>
        <strain evidence="3 5">FSL L7-0072</strain>
        <strain evidence="2 4">FSL L7-1699</strain>
    </source>
</reference>
<evidence type="ECO:0000313" key="3">
    <source>
        <dbReference type="EMBL" id="MBC2286612.1"/>
    </source>
</evidence>
<dbReference type="InterPro" id="IPR021359">
    <property type="entry name" value="DUF2812"/>
</dbReference>
<keyword evidence="1" id="KW-1133">Transmembrane helix</keyword>